<name>A0A4Y9Z454_9APHY</name>
<accession>A0A4Y9Z454</accession>
<dbReference type="SUPFAM" id="SSF50129">
    <property type="entry name" value="GroES-like"/>
    <property type="match status" value="1"/>
</dbReference>
<dbReference type="PANTHER" id="PTHR43161:SF23">
    <property type="entry name" value="(R,R)-BUTANEDIOL DEHYDROGENASE-RELATED"/>
    <property type="match status" value="1"/>
</dbReference>
<dbReference type="GO" id="GO:0005737">
    <property type="term" value="C:cytoplasm"/>
    <property type="evidence" value="ECO:0007669"/>
    <property type="project" value="TreeGrafter"/>
</dbReference>
<evidence type="ECO:0000256" key="4">
    <source>
        <dbReference type="ARBA" id="ARBA00022833"/>
    </source>
</evidence>
<evidence type="ECO:0000256" key="6">
    <source>
        <dbReference type="RuleBase" id="RU361277"/>
    </source>
</evidence>
<reference evidence="8 9" key="1">
    <citation type="submission" date="2019-01" db="EMBL/GenBank/DDBJ databases">
        <title>Genome sequencing of the rare red list fungi Fomitopsis rosea.</title>
        <authorList>
            <person name="Buettner E."/>
            <person name="Kellner H."/>
        </authorList>
    </citation>
    <scope>NUCLEOTIDE SEQUENCE [LARGE SCALE GENOMIC DNA]</scope>
    <source>
        <strain evidence="8 9">DSM 105464</strain>
    </source>
</reference>
<dbReference type="Gene3D" id="3.40.50.720">
    <property type="entry name" value="NAD(P)-binding Rossmann-like Domain"/>
    <property type="match status" value="1"/>
</dbReference>
<dbReference type="SUPFAM" id="SSF51735">
    <property type="entry name" value="NAD(P)-binding Rossmann-fold domains"/>
    <property type="match status" value="1"/>
</dbReference>
<protein>
    <recommendedName>
        <fullName evidence="7">Enoyl reductase (ER) domain-containing protein</fullName>
    </recommendedName>
</protein>
<organism evidence="8 9">
    <name type="scientific">Rhodofomes roseus</name>
    <dbReference type="NCBI Taxonomy" id="34475"/>
    <lineage>
        <taxon>Eukaryota</taxon>
        <taxon>Fungi</taxon>
        <taxon>Dikarya</taxon>
        <taxon>Basidiomycota</taxon>
        <taxon>Agaricomycotina</taxon>
        <taxon>Agaricomycetes</taxon>
        <taxon>Polyporales</taxon>
        <taxon>Rhodofomes</taxon>
    </lineage>
</organism>
<proteinExistence type="inferred from homology"/>
<dbReference type="Gene3D" id="3.90.180.10">
    <property type="entry name" value="Medium-chain alcohol dehydrogenases, catalytic domain"/>
    <property type="match status" value="1"/>
</dbReference>
<dbReference type="InterPro" id="IPR013149">
    <property type="entry name" value="ADH-like_C"/>
</dbReference>
<keyword evidence="4 6" id="KW-0862">Zinc</keyword>
<dbReference type="GO" id="GO:0034079">
    <property type="term" value="P:butanediol biosynthetic process"/>
    <property type="evidence" value="ECO:0007669"/>
    <property type="project" value="TreeGrafter"/>
</dbReference>
<evidence type="ECO:0000313" key="8">
    <source>
        <dbReference type="EMBL" id="TFY69352.1"/>
    </source>
</evidence>
<dbReference type="PANTHER" id="PTHR43161">
    <property type="entry name" value="SORBITOL DEHYDROGENASE"/>
    <property type="match status" value="1"/>
</dbReference>
<comment type="similarity">
    <text evidence="2 6">Belongs to the zinc-containing alcohol dehydrogenase family.</text>
</comment>
<dbReference type="InterPro" id="IPR013154">
    <property type="entry name" value="ADH-like_N"/>
</dbReference>
<dbReference type="InterPro" id="IPR011032">
    <property type="entry name" value="GroES-like_sf"/>
</dbReference>
<dbReference type="AlphaFoldDB" id="A0A4Y9Z454"/>
<evidence type="ECO:0000259" key="7">
    <source>
        <dbReference type="SMART" id="SM00829"/>
    </source>
</evidence>
<keyword evidence="5" id="KW-0560">Oxidoreductase</keyword>
<comment type="caution">
    <text evidence="8">The sequence shown here is derived from an EMBL/GenBank/DDBJ whole genome shotgun (WGS) entry which is preliminary data.</text>
</comment>
<gene>
    <name evidence="8" type="ORF">EVJ58_g455</name>
</gene>
<dbReference type="PROSITE" id="PS00059">
    <property type="entry name" value="ADH_ZINC"/>
    <property type="match status" value="1"/>
</dbReference>
<evidence type="ECO:0000313" key="9">
    <source>
        <dbReference type="Proteomes" id="UP000298390"/>
    </source>
</evidence>
<dbReference type="EMBL" id="SEKV01000011">
    <property type="protein sequence ID" value="TFY69352.1"/>
    <property type="molecule type" value="Genomic_DNA"/>
</dbReference>
<dbReference type="InterPro" id="IPR002328">
    <property type="entry name" value="ADH_Zn_CS"/>
</dbReference>
<evidence type="ECO:0000256" key="2">
    <source>
        <dbReference type="ARBA" id="ARBA00008072"/>
    </source>
</evidence>
<keyword evidence="3 6" id="KW-0479">Metal-binding</keyword>
<dbReference type="InterPro" id="IPR036291">
    <property type="entry name" value="NAD(P)-bd_dom_sf"/>
</dbReference>
<dbReference type="SMART" id="SM00829">
    <property type="entry name" value="PKS_ER"/>
    <property type="match status" value="1"/>
</dbReference>
<dbReference type="GO" id="GO:0008270">
    <property type="term" value="F:zinc ion binding"/>
    <property type="evidence" value="ECO:0007669"/>
    <property type="project" value="InterPro"/>
</dbReference>
<sequence length="355" mass="37841">MKAVRYYGPGDIRVDDIPEPSPGDKQIKIKVAWNGICGSDLHSYFVLQAPVSPTLTTPHPTTQETLPVVMGHEFSGTIVELGKAVDTGKFSVGQKVVVEPLISCGKCGPCLSGTRNLCHQITFIGIGGWGGGLAEYTVTNENLVHVLPDNIPLDIGALIEPLAVSWHAMKISHFKPGSNVLIIGAGPVGLLLLKILKAEGASWIGVSEPAAARRETAIKLDASAVFNPLTEDVIAETVRATNGGADVVFDCAGIQASLDAALGAVRTQGNVVEVAIWEKNPVINILTLQTKEAILTASLAYDRRHAELLKVVAEGRIPNLEELITRKIALEDFVEKGIKALIAEKDTQIKILVHP</sequence>
<evidence type="ECO:0000256" key="1">
    <source>
        <dbReference type="ARBA" id="ARBA00001947"/>
    </source>
</evidence>
<comment type="cofactor">
    <cofactor evidence="1 6">
        <name>Zn(2+)</name>
        <dbReference type="ChEBI" id="CHEBI:29105"/>
    </cofactor>
</comment>
<dbReference type="STRING" id="34475.A0A4Y9Z454"/>
<feature type="domain" description="Enoyl reductase (ER)" evidence="7">
    <location>
        <begin position="8"/>
        <end position="353"/>
    </location>
</feature>
<dbReference type="Proteomes" id="UP000298390">
    <property type="component" value="Unassembled WGS sequence"/>
</dbReference>
<dbReference type="InterPro" id="IPR020843">
    <property type="entry name" value="ER"/>
</dbReference>
<evidence type="ECO:0000256" key="5">
    <source>
        <dbReference type="ARBA" id="ARBA00023002"/>
    </source>
</evidence>
<dbReference type="Pfam" id="PF00107">
    <property type="entry name" value="ADH_zinc_N"/>
    <property type="match status" value="1"/>
</dbReference>
<evidence type="ECO:0000256" key="3">
    <source>
        <dbReference type="ARBA" id="ARBA00022723"/>
    </source>
</evidence>
<dbReference type="Pfam" id="PF08240">
    <property type="entry name" value="ADH_N"/>
    <property type="match status" value="1"/>
</dbReference>
<dbReference type="CDD" id="cd08233">
    <property type="entry name" value="butanediol_DH_like"/>
    <property type="match status" value="1"/>
</dbReference>
<dbReference type="GO" id="GO:0000721">
    <property type="term" value="F:(R,R)-butanediol dehydrogenase activity"/>
    <property type="evidence" value="ECO:0007669"/>
    <property type="project" value="TreeGrafter"/>
</dbReference>